<reference evidence="2" key="1">
    <citation type="journal article" date="2014" name="Front. Microbiol.">
        <title>High frequency of phylogenetically diverse reductive dehalogenase-homologous genes in deep subseafloor sedimentary metagenomes.</title>
        <authorList>
            <person name="Kawai M."/>
            <person name="Futagami T."/>
            <person name="Toyoda A."/>
            <person name="Takaki Y."/>
            <person name="Nishi S."/>
            <person name="Hori S."/>
            <person name="Arai W."/>
            <person name="Tsubouchi T."/>
            <person name="Morono Y."/>
            <person name="Uchiyama I."/>
            <person name="Ito T."/>
            <person name="Fujiyama A."/>
            <person name="Inagaki F."/>
            <person name="Takami H."/>
        </authorList>
    </citation>
    <scope>NUCLEOTIDE SEQUENCE</scope>
    <source>
        <strain evidence="2">Expedition CK06-06</strain>
    </source>
</reference>
<sequence>MPLAGVIGRVCTHPCETDCERKTVDESLSIRTLKRFIADYELKTGREEATPVEQTKEDKVAIVGSGPAGLACAYDLVRKGYPVTVFEALPKAGGLLRYGIPEYRLPRKTLDNEIDYVKEL</sequence>
<dbReference type="InterPro" id="IPR051394">
    <property type="entry name" value="Glutamate_Synthase"/>
</dbReference>
<feature type="domain" description="Dihydroprymidine dehydrogenase" evidence="1">
    <location>
        <begin position="2"/>
        <end position="44"/>
    </location>
</feature>
<dbReference type="Pfam" id="PF13450">
    <property type="entry name" value="NAD_binding_8"/>
    <property type="match status" value="1"/>
</dbReference>
<name>X1RSY8_9ZZZZ</name>
<dbReference type="InterPro" id="IPR009051">
    <property type="entry name" value="Helical_ferredxn"/>
</dbReference>
<dbReference type="PANTHER" id="PTHR43100">
    <property type="entry name" value="GLUTAMATE SYNTHASE [NADPH] SMALL CHAIN"/>
    <property type="match status" value="1"/>
</dbReference>
<proteinExistence type="predicted"/>
<organism evidence="2">
    <name type="scientific">marine sediment metagenome</name>
    <dbReference type="NCBI Taxonomy" id="412755"/>
    <lineage>
        <taxon>unclassified sequences</taxon>
        <taxon>metagenomes</taxon>
        <taxon>ecological metagenomes</taxon>
    </lineage>
</organism>
<dbReference type="EMBL" id="BARV01034396">
    <property type="protein sequence ID" value="GAI58614.1"/>
    <property type="molecule type" value="Genomic_DNA"/>
</dbReference>
<gene>
    <name evidence="2" type="ORF">S06H3_53875</name>
</gene>
<evidence type="ECO:0000313" key="2">
    <source>
        <dbReference type="EMBL" id="GAI58614.1"/>
    </source>
</evidence>
<protein>
    <recommendedName>
        <fullName evidence="1">Dihydroprymidine dehydrogenase domain-containing protein</fullName>
    </recommendedName>
</protein>
<dbReference type="Gene3D" id="3.50.50.60">
    <property type="entry name" value="FAD/NAD(P)-binding domain"/>
    <property type="match status" value="1"/>
</dbReference>
<dbReference type="SUPFAM" id="SSF51905">
    <property type="entry name" value="FAD/NAD(P)-binding domain"/>
    <property type="match status" value="1"/>
</dbReference>
<dbReference type="PRINTS" id="PR00419">
    <property type="entry name" value="ADXRDTASE"/>
</dbReference>
<dbReference type="GO" id="GO:0051536">
    <property type="term" value="F:iron-sulfur cluster binding"/>
    <property type="evidence" value="ECO:0007669"/>
    <property type="project" value="InterPro"/>
</dbReference>
<dbReference type="Gene3D" id="1.10.1060.10">
    <property type="entry name" value="Alpha-helical ferredoxin"/>
    <property type="match status" value="1"/>
</dbReference>
<dbReference type="InterPro" id="IPR036188">
    <property type="entry name" value="FAD/NAD-bd_sf"/>
</dbReference>
<accession>X1RSY8</accession>
<comment type="caution">
    <text evidence="2">The sequence shown here is derived from an EMBL/GenBank/DDBJ whole genome shotgun (WGS) entry which is preliminary data.</text>
</comment>
<feature type="non-terminal residue" evidence="2">
    <location>
        <position position="120"/>
    </location>
</feature>
<evidence type="ECO:0000259" key="1">
    <source>
        <dbReference type="Pfam" id="PF14691"/>
    </source>
</evidence>
<dbReference type="InterPro" id="IPR028261">
    <property type="entry name" value="DPD_II"/>
</dbReference>
<dbReference type="AlphaFoldDB" id="X1RSY8"/>
<dbReference type="Pfam" id="PF14691">
    <property type="entry name" value="Fer4_20"/>
    <property type="match status" value="1"/>
</dbReference>